<protein>
    <submittedName>
        <fullName evidence="2">DNA-binding protein</fullName>
    </submittedName>
</protein>
<reference evidence="2" key="1">
    <citation type="journal article" date="2020" name="mSystems">
        <title>Genome- and Community-Level Interaction Insights into Carbon Utilization and Element Cycling Functions of Hydrothermarchaeota in Hydrothermal Sediment.</title>
        <authorList>
            <person name="Zhou Z."/>
            <person name="Liu Y."/>
            <person name="Xu W."/>
            <person name="Pan J."/>
            <person name="Luo Z.H."/>
            <person name="Li M."/>
        </authorList>
    </citation>
    <scope>NUCLEOTIDE SEQUENCE [LARGE SCALE GENOMIC DNA]</scope>
    <source>
        <strain evidence="2">SpSt-23</strain>
    </source>
</reference>
<comment type="caution">
    <text evidence="2">The sequence shown here is derived from an EMBL/GenBank/DDBJ whole genome shotgun (WGS) entry which is preliminary data.</text>
</comment>
<accession>A0A7C2BLI2</accession>
<dbReference type="GO" id="GO:0003677">
    <property type="term" value="F:DNA binding"/>
    <property type="evidence" value="ECO:0007669"/>
    <property type="project" value="UniProtKB-KW"/>
</dbReference>
<dbReference type="Pfam" id="PF01918">
    <property type="entry name" value="Alba"/>
    <property type="match status" value="1"/>
</dbReference>
<dbReference type="AlphaFoldDB" id="A0A7C2BLI2"/>
<sequence>MLMVVVVEEARLVNIGAKPVEDYVFETILIFQEGSSTVVLKGSGAFVSKAVDVYNALVSRLGDSIELVKVDIGSDRFRGRFKSFITITVRKKY</sequence>
<evidence type="ECO:0000259" key="1">
    <source>
        <dbReference type="Pfam" id="PF01918"/>
    </source>
</evidence>
<organism evidence="2">
    <name type="scientific">Thermosphaera aggregans</name>
    <dbReference type="NCBI Taxonomy" id="54254"/>
    <lineage>
        <taxon>Archaea</taxon>
        <taxon>Thermoproteota</taxon>
        <taxon>Thermoprotei</taxon>
        <taxon>Desulfurococcales</taxon>
        <taxon>Desulfurococcaceae</taxon>
        <taxon>Thermosphaera</taxon>
    </lineage>
</organism>
<evidence type="ECO:0000313" key="2">
    <source>
        <dbReference type="EMBL" id="HEF87974.1"/>
    </source>
</evidence>
<dbReference type="SUPFAM" id="SSF82704">
    <property type="entry name" value="AlbA-like"/>
    <property type="match status" value="1"/>
</dbReference>
<dbReference type="InterPro" id="IPR002775">
    <property type="entry name" value="DNA/RNA-bd_Alba-like"/>
</dbReference>
<feature type="domain" description="DNA/RNA-binding protein Alba-like" evidence="1">
    <location>
        <begin position="13"/>
        <end position="73"/>
    </location>
</feature>
<dbReference type="Gene3D" id="3.30.110.20">
    <property type="entry name" value="Alba-like domain"/>
    <property type="match status" value="1"/>
</dbReference>
<gene>
    <name evidence="2" type="ORF">ENP55_06870</name>
</gene>
<dbReference type="EMBL" id="DSJT01000038">
    <property type="protein sequence ID" value="HEF87974.1"/>
    <property type="molecule type" value="Genomic_DNA"/>
</dbReference>
<proteinExistence type="predicted"/>
<dbReference type="InterPro" id="IPR036882">
    <property type="entry name" value="Alba-like_dom_sf"/>
</dbReference>
<name>A0A7C2BLI2_9CREN</name>
<keyword evidence="2" id="KW-0238">DNA-binding</keyword>